<comment type="caution">
    <text evidence="3">The sequence shown here is derived from an EMBL/GenBank/DDBJ whole genome shotgun (WGS) entry which is preliminary data.</text>
</comment>
<accession>A0A2U1QF13</accession>
<dbReference type="OrthoDB" id="696485at2759"/>
<dbReference type="EMBL" id="PKPP01000170">
    <property type="protein sequence ID" value="PWA96590.1"/>
    <property type="molecule type" value="Genomic_DNA"/>
</dbReference>
<keyword evidence="4" id="KW-1185">Reference proteome</keyword>
<keyword evidence="1" id="KW-1133">Transmembrane helix</keyword>
<reference evidence="3 4" key="1">
    <citation type="journal article" date="2018" name="Mol. Plant">
        <title>The genome of Artemisia annua provides insight into the evolution of Asteraceae family and artemisinin biosynthesis.</title>
        <authorList>
            <person name="Shen Q."/>
            <person name="Zhang L."/>
            <person name="Liao Z."/>
            <person name="Wang S."/>
            <person name="Yan T."/>
            <person name="Shi P."/>
            <person name="Liu M."/>
            <person name="Fu X."/>
            <person name="Pan Q."/>
            <person name="Wang Y."/>
            <person name="Lv Z."/>
            <person name="Lu X."/>
            <person name="Zhang F."/>
            <person name="Jiang W."/>
            <person name="Ma Y."/>
            <person name="Chen M."/>
            <person name="Hao X."/>
            <person name="Li L."/>
            <person name="Tang Y."/>
            <person name="Lv G."/>
            <person name="Zhou Y."/>
            <person name="Sun X."/>
            <person name="Brodelius P.E."/>
            <person name="Rose J.K.C."/>
            <person name="Tang K."/>
        </authorList>
    </citation>
    <scope>NUCLEOTIDE SEQUENCE [LARGE SCALE GENOMIC DNA]</scope>
    <source>
        <strain evidence="4">cv. Huhao1</strain>
        <tissue evidence="3">Leaf</tissue>
    </source>
</reference>
<organism evidence="3 4">
    <name type="scientific">Artemisia annua</name>
    <name type="common">Sweet wormwood</name>
    <dbReference type="NCBI Taxonomy" id="35608"/>
    <lineage>
        <taxon>Eukaryota</taxon>
        <taxon>Viridiplantae</taxon>
        <taxon>Streptophyta</taxon>
        <taxon>Embryophyta</taxon>
        <taxon>Tracheophyta</taxon>
        <taxon>Spermatophyta</taxon>
        <taxon>Magnoliopsida</taxon>
        <taxon>eudicotyledons</taxon>
        <taxon>Gunneridae</taxon>
        <taxon>Pentapetalae</taxon>
        <taxon>asterids</taxon>
        <taxon>campanulids</taxon>
        <taxon>Asterales</taxon>
        <taxon>Asteraceae</taxon>
        <taxon>Asteroideae</taxon>
        <taxon>Anthemideae</taxon>
        <taxon>Artemisiinae</taxon>
        <taxon>Artemisia</taxon>
    </lineage>
</organism>
<dbReference type="Proteomes" id="UP000245207">
    <property type="component" value="Unassembled WGS sequence"/>
</dbReference>
<feature type="domain" description="Reverse transcriptase zinc-binding" evidence="2">
    <location>
        <begin position="225"/>
        <end position="293"/>
    </location>
</feature>
<evidence type="ECO:0000313" key="4">
    <source>
        <dbReference type="Proteomes" id="UP000245207"/>
    </source>
</evidence>
<keyword evidence="1" id="KW-0472">Membrane</keyword>
<evidence type="ECO:0000259" key="2">
    <source>
        <dbReference type="Pfam" id="PF13966"/>
    </source>
</evidence>
<keyword evidence="1" id="KW-0812">Transmembrane</keyword>
<name>A0A2U1QF13_ARTAN</name>
<gene>
    <name evidence="3" type="ORF">CTI12_AA038580</name>
</gene>
<feature type="transmembrane region" description="Helical" evidence="1">
    <location>
        <begin position="326"/>
        <end position="345"/>
    </location>
</feature>
<protein>
    <recommendedName>
        <fullName evidence="2">Reverse transcriptase zinc-binding domain-containing protein</fullName>
    </recommendedName>
</protein>
<dbReference type="Pfam" id="PF13966">
    <property type="entry name" value="zf-RVT"/>
    <property type="match status" value="1"/>
</dbReference>
<evidence type="ECO:0000256" key="1">
    <source>
        <dbReference type="SAM" id="Phobius"/>
    </source>
</evidence>
<dbReference type="InterPro" id="IPR026960">
    <property type="entry name" value="RVT-Znf"/>
</dbReference>
<proteinExistence type="predicted"/>
<sequence length="377" mass="42837">MNVWSDMFSGECWKTGSRPDLVGGNVGRDYTSRHIFHHGTRRYTGFILVLGITLNGGGLRSDLIKMAAAIRVSIYIRRNGFQSSRKMALLGALQVLMLEACNLGVFRGIVIGDDEVNVSLLQYADDALIFGEWSPRKNLISILKGFGDASGLKVNVSKSNLYGVRRCPSEVMVTTFYFGKTFGYAQLRYGFEDGLLWNLDQHHSFSVKKLASLIDSNILKDHCFGRKSHAWSSLVPKKINIHIWRLATNRLPLLPKLLRLGINVTSVMCPLCNEVPESIEHIMVHCPKVNTIWMKCFRWWGLNPSYKDLSIKSLIDGIFCTHLPKIAQSVFVGVCYSAFWAIWRWRNKITNRNSKINVDWKTWVFHPMRSFSAIIGT</sequence>
<evidence type="ECO:0000313" key="3">
    <source>
        <dbReference type="EMBL" id="PWA96590.1"/>
    </source>
</evidence>
<dbReference type="AlphaFoldDB" id="A0A2U1QF13"/>